<proteinExistence type="predicted"/>
<dbReference type="SUPFAM" id="SSF102114">
    <property type="entry name" value="Radical SAM enzymes"/>
    <property type="match status" value="1"/>
</dbReference>
<feature type="domain" description="Radical SAM core" evidence="1">
    <location>
        <begin position="161"/>
        <end position="412"/>
    </location>
</feature>
<organism evidence="2">
    <name type="scientific">bioreactor metagenome</name>
    <dbReference type="NCBI Taxonomy" id="1076179"/>
    <lineage>
        <taxon>unclassified sequences</taxon>
        <taxon>metagenomes</taxon>
        <taxon>ecological metagenomes</taxon>
    </lineage>
</organism>
<dbReference type="SFLD" id="SFLDS00029">
    <property type="entry name" value="Radical_SAM"/>
    <property type="match status" value="1"/>
</dbReference>
<accession>A0A644YME1</accession>
<dbReference type="InterPro" id="IPR007197">
    <property type="entry name" value="rSAM"/>
</dbReference>
<reference evidence="2" key="1">
    <citation type="submission" date="2019-08" db="EMBL/GenBank/DDBJ databases">
        <authorList>
            <person name="Kucharzyk K."/>
            <person name="Murdoch R.W."/>
            <person name="Higgins S."/>
            <person name="Loffler F."/>
        </authorList>
    </citation>
    <scope>NUCLEOTIDE SEQUENCE</scope>
</reference>
<dbReference type="GO" id="GO:0051536">
    <property type="term" value="F:iron-sulfur cluster binding"/>
    <property type="evidence" value="ECO:0007669"/>
    <property type="project" value="InterPro"/>
</dbReference>
<dbReference type="SMART" id="SM00729">
    <property type="entry name" value="Elp3"/>
    <property type="match status" value="1"/>
</dbReference>
<dbReference type="GO" id="GO:0003824">
    <property type="term" value="F:catalytic activity"/>
    <property type="evidence" value="ECO:0007669"/>
    <property type="project" value="InterPro"/>
</dbReference>
<dbReference type="Gene3D" id="1.10.150.320">
    <property type="entry name" value="Photosystem II 12 kDa extrinsic protein"/>
    <property type="match status" value="1"/>
</dbReference>
<dbReference type="Gene3D" id="3.80.30.20">
    <property type="entry name" value="tm_1862 like domain"/>
    <property type="match status" value="1"/>
</dbReference>
<dbReference type="InterPro" id="IPR006638">
    <property type="entry name" value="Elp3/MiaA/NifB-like_rSAM"/>
</dbReference>
<dbReference type="SFLD" id="SFLDG01082">
    <property type="entry name" value="B12-binding_domain_containing"/>
    <property type="match status" value="1"/>
</dbReference>
<dbReference type="AlphaFoldDB" id="A0A644YME1"/>
<comment type="caution">
    <text evidence="2">The sequence shown here is derived from an EMBL/GenBank/DDBJ whole genome shotgun (WGS) entry which is preliminary data.</text>
</comment>
<dbReference type="PROSITE" id="PS51918">
    <property type="entry name" value="RADICAL_SAM"/>
    <property type="match status" value="1"/>
</dbReference>
<dbReference type="PANTHER" id="PTHR43324">
    <property type="match status" value="1"/>
</dbReference>
<evidence type="ECO:0000259" key="1">
    <source>
        <dbReference type="PROSITE" id="PS51918"/>
    </source>
</evidence>
<gene>
    <name evidence="2" type="ORF">SDC9_76333</name>
</gene>
<dbReference type="Pfam" id="PF04055">
    <property type="entry name" value="Radical_SAM"/>
    <property type="match status" value="1"/>
</dbReference>
<sequence length="535" mass="59124">MGELRKTVIVDGYIDDPAALGVPPYISPIVRAAAGAAIDAGHEVVYITADMLRHGREIPDADLVAVISGNTVPGKYLRSMPMSPKELMHLAHSIGSYSILGGSSCNTPASRFFDEVSEKDIAARIFDILSCGEGEERYRTLDEWNRWMVLGASIVKQHQDHPRPLIAEIETYRGCHRYASGGCSYCIEPLKGRPLMRSPKDILEEAAELKRNGIVNVRVGGQTCIISYGTEDDSGVPRPNPDAVGELFYGLRDLGFEVLHVDNANPAVMSEYPEETENILRILTECCTPGNVLALGMESADINVIEANNLNATPERTIDAIRMINRIGSPRGENGMPLLLPGINIIAGLDGETSGTYEKNLEFLRKVKDEGLILRRINIRQVLPVRREFNVRINEKRFRKHKETIREEIDREMLKRVVPYGTVLRNVLMELSDGGTTFGRQIGSYPLLVGISYPLEIGKYYNITITDWGYRSVTGVESPFNVNTASMAALSALPGIGKKRAAAIIKSRPFKDLDEFSSALDDPSVSEPLKDFLTF</sequence>
<dbReference type="Pfam" id="PF12836">
    <property type="entry name" value="HHH_3"/>
    <property type="match status" value="1"/>
</dbReference>
<dbReference type="PANTHER" id="PTHR43324:SF1">
    <property type="entry name" value="RADICAL SAM CORE DOMAIN-CONTAINING PROTEIN"/>
    <property type="match status" value="1"/>
</dbReference>
<dbReference type="SUPFAM" id="SSF81585">
    <property type="entry name" value="PsbU/PolX domain-like"/>
    <property type="match status" value="1"/>
</dbReference>
<protein>
    <recommendedName>
        <fullName evidence="1">Radical SAM core domain-containing protein</fullName>
    </recommendedName>
</protein>
<dbReference type="InterPro" id="IPR058240">
    <property type="entry name" value="rSAM_sf"/>
</dbReference>
<name>A0A644YME1_9ZZZZ</name>
<dbReference type="EMBL" id="VSSQ01005609">
    <property type="protein sequence ID" value="MPM29792.1"/>
    <property type="molecule type" value="Genomic_DNA"/>
</dbReference>
<evidence type="ECO:0000313" key="2">
    <source>
        <dbReference type="EMBL" id="MPM29792.1"/>
    </source>
</evidence>
<dbReference type="InterPro" id="IPR023404">
    <property type="entry name" value="rSAM_horseshoe"/>
</dbReference>